<feature type="transmembrane region" description="Helical" evidence="6">
    <location>
        <begin position="12"/>
        <end position="33"/>
    </location>
</feature>
<organism evidence="7 8">
    <name type="scientific">Candidatus Rhodoluna planktonica</name>
    <dbReference type="NCBI Taxonomy" id="535712"/>
    <lineage>
        <taxon>Bacteria</taxon>
        <taxon>Bacillati</taxon>
        <taxon>Actinomycetota</taxon>
        <taxon>Actinomycetes</taxon>
        <taxon>Micrococcales</taxon>
        <taxon>Microbacteriaceae</taxon>
        <taxon>Luna cluster</taxon>
        <taxon>Luna-1 subcluster</taxon>
        <taxon>Rhodoluna</taxon>
    </lineage>
</organism>
<evidence type="ECO:0000256" key="1">
    <source>
        <dbReference type="ARBA" id="ARBA00004370"/>
    </source>
</evidence>
<keyword evidence="8" id="KW-1185">Reference proteome</keyword>
<dbReference type="InterPro" id="IPR045214">
    <property type="entry name" value="Surf1/Surf4"/>
</dbReference>
<dbReference type="PROSITE" id="PS51257">
    <property type="entry name" value="PROKAR_LIPOPROTEIN"/>
    <property type="match status" value="1"/>
</dbReference>
<comment type="similarity">
    <text evidence="2 6">Belongs to the SURF1 family.</text>
</comment>
<keyword evidence="5 6" id="KW-0472">Membrane</keyword>
<keyword evidence="6" id="KW-1003">Cell membrane</keyword>
<dbReference type="Pfam" id="PF02104">
    <property type="entry name" value="SURF1"/>
    <property type="match status" value="1"/>
</dbReference>
<dbReference type="InterPro" id="IPR002994">
    <property type="entry name" value="Surf1/Shy1"/>
</dbReference>
<dbReference type="CDD" id="cd06662">
    <property type="entry name" value="SURF1"/>
    <property type="match status" value="1"/>
</dbReference>
<dbReference type="OrthoDB" id="9807214at2"/>
<feature type="transmembrane region" description="Helical" evidence="6">
    <location>
        <begin position="212"/>
        <end position="231"/>
    </location>
</feature>
<keyword evidence="3 6" id="KW-0812">Transmembrane</keyword>
<dbReference type="PROSITE" id="PS50895">
    <property type="entry name" value="SURF1"/>
    <property type="match status" value="1"/>
</dbReference>
<dbReference type="PANTHER" id="PTHR23427:SF2">
    <property type="entry name" value="SURFEIT LOCUS PROTEIN 1"/>
    <property type="match status" value="1"/>
</dbReference>
<evidence type="ECO:0000313" key="7">
    <source>
        <dbReference type="EMBL" id="AOY56113.1"/>
    </source>
</evidence>
<evidence type="ECO:0000256" key="4">
    <source>
        <dbReference type="ARBA" id="ARBA00022989"/>
    </source>
</evidence>
<comment type="subcellular location">
    <subcellularLocation>
        <location evidence="6">Cell membrane</location>
        <topology evidence="6">Multi-pass membrane protein</topology>
    </subcellularLocation>
    <subcellularLocation>
        <location evidence="1">Membrane</location>
    </subcellularLocation>
</comment>
<dbReference type="PANTHER" id="PTHR23427">
    <property type="entry name" value="SURFEIT LOCUS PROTEIN"/>
    <property type="match status" value="1"/>
</dbReference>
<sequence length="267" mass="29844">MNYLKESWLRWVGWLVLASLFAVACVFLSQWQFARRGEAVAKIDLVLANYDREAVPVEELVDPANFDPALEWRPVQLRGSFVTDAAHLVRNRPLNGQPGFLQVIPFKLSSGAIVLVETGWLPTSSDLGVPNSIPLPGNNEQTITARIRPSEPELGRDAPTGQLATISPKALADKTGLEPVQSFYVRLTKQYSESAPKLLLKPELTEGNHLSYALQWILFALMGFAALIWAIRQEMLFKRAAADPNFVVKKKRRLGDSDKEYEDSLTQ</sequence>
<name>A0A1D9DZ78_9MICO</name>
<evidence type="ECO:0000256" key="3">
    <source>
        <dbReference type="ARBA" id="ARBA00022692"/>
    </source>
</evidence>
<gene>
    <name evidence="7" type="ORF">A4Z71_03845</name>
</gene>
<dbReference type="RefSeq" id="WP_070954623.1">
    <property type="nucleotide sequence ID" value="NZ_CP015208.1"/>
</dbReference>
<dbReference type="EMBL" id="CP015208">
    <property type="protein sequence ID" value="AOY56113.1"/>
    <property type="molecule type" value="Genomic_DNA"/>
</dbReference>
<dbReference type="KEGG" id="rpla:A4Z71_03845"/>
<dbReference type="GO" id="GO:0005886">
    <property type="term" value="C:plasma membrane"/>
    <property type="evidence" value="ECO:0007669"/>
    <property type="project" value="UniProtKB-SubCell"/>
</dbReference>
<proteinExistence type="inferred from homology"/>
<protein>
    <recommendedName>
        <fullName evidence="6">SURF1-like protein</fullName>
    </recommendedName>
</protein>
<dbReference type="STRING" id="535712.A4Z71_03845"/>
<evidence type="ECO:0000256" key="6">
    <source>
        <dbReference type="RuleBase" id="RU363076"/>
    </source>
</evidence>
<keyword evidence="4 6" id="KW-1133">Transmembrane helix</keyword>
<accession>A0A1D9DZ78</accession>
<dbReference type="Proteomes" id="UP000243784">
    <property type="component" value="Chromosome"/>
</dbReference>
<evidence type="ECO:0000313" key="8">
    <source>
        <dbReference type="Proteomes" id="UP000243784"/>
    </source>
</evidence>
<reference evidence="7 8" key="1">
    <citation type="journal article" date="2016" name="Biochim. Biophys. Acta">
        <title>Photochemical characterization of actinorhodopsin and its functional existence in the natural host.</title>
        <authorList>
            <person name="Nakamura S."/>
            <person name="Kikukawa T."/>
            <person name="Tamogami J."/>
            <person name="Kamiya M."/>
            <person name="Aizawa T."/>
            <person name="Hahn M.W."/>
            <person name="Ihara K."/>
            <person name="Kamo N."/>
            <person name="Demura M."/>
        </authorList>
    </citation>
    <scope>NUCLEOTIDE SEQUENCE [LARGE SCALE GENOMIC DNA]</scope>
    <source>
        <strain evidence="7 8">MWH-Dar1</strain>
    </source>
</reference>
<evidence type="ECO:0000256" key="5">
    <source>
        <dbReference type="ARBA" id="ARBA00023136"/>
    </source>
</evidence>
<evidence type="ECO:0000256" key="2">
    <source>
        <dbReference type="ARBA" id="ARBA00007165"/>
    </source>
</evidence>
<dbReference type="AlphaFoldDB" id="A0A1D9DZ78"/>